<evidence type="ECO:0000259" key="1">
    <source>
        <dbReference type="Pfam" id="PF04296"/>
    </source>
</evidence>
<dbReference type="InterPro" id="IPR007393">
    <property type="entry name" value="YlxR_dom"/>
</dbReference>
<accession>X0VJR3</accession>
<dbReference type="InterPro" id="IPR035931">
    <property type="entry name" value="YlxR-like_sf"/>
</dbReference>
<organism evidence="2">
    <name type="scientific">marine sediment metagenome</name>
    <dbReference type="NCBI Taxonomy" id="412755"/>
    <lineage>
        <taxon>unclassified sequences</taxon>
        <taxon>metagenomes</taxon>
        <taxon>ecological metagenomes</taxon>
    </lineage>
</organism>
<dbReference type="PANTHER" id="PTHR34215">
    <property type="entry name" value="BLL0784 PROTEIN"/>
    <property type="match status" value="1"/>
</dbReference>
<name>X0VJR3_9ZZZZ</name>
<dbReference type="CDD" id="cd00279">
    <property type="entry name" value="YlxR"/>
    <property type="match status" value="1"/>
</dbReference>
<dbReference type="Pfam" id="PF04296">
    <property type="entry name" value="YlxR"/>
    <property type="match status" value="1"/>
</dbReference>
<evidence type="ECO:0000313" key="2">
    <source>
        <dbReference type="EMBL" id="GAG00826.1"/>
    </source>
</evidence>
<dbReference type="AlphaFoldDB" id="X0VJR3"/>
<sequence>MTAVRARPRPKHAPQRTCVGCGSATAKRELIRLVRIPTGAVEPDPTGKRPGRGAYLCHNPECWERAIKKGRLESALRTNLSADDREALLRYGAERLAAEVS</sequence>
<dbReference type="PANTHER" id="PTHR34215:SF1">
    <property type="entry name" value="YLXR DOMAIN-CONTAINING PROTEIN"/>
    <property type="match status" value="1"/>
</dbReference>
<dbReference type="Gene3D" id="3.30.1230.10">
    <property type="entry name" value="YlxR-like"/>
    <property type="match status" value="1"/>
</dbReference>
<dbReference type="SUPFAM" id="SSF64376">
    <property type="entry name" value="YlxR-like"/>
    <property type="match status" value="1"/>
</dbReference>
<reference evidence="2" key="1">
    <citation type="journal article" date="2014" name="Front. Microbiol.">
        <title>High frequency of phylogenetically diverse reductive dehalogenase-homologous genes in deep subseafloor sedimentary metagenomes.</title>
        <authorList>
            <person name="Kawai M."/>
            <person name="Futagami T."/>
            <person name="Toyoda A."/>
            <person name="Takaki Y."/>
            <person name="Nishi S."/>
            <person name="Hori S."/>
            <person name="Arai W."/>
            <person name="Tsubouchi T."/>
            <person name="Morono Y."/>
            <person name="Uchiyama I."/>
            <person name="Ito T."/>
            <person name="Fujiyama A."/>
            <person name="Inagaki F."/>
            <person name="Takami H."/>
        </authorList>
    </citation>
    <scope>NUCLEOTIDE SEQUENCE</scope>
    <source>
        <strain evidence="2">Expedition CK06-06</strain>
    </source>
</reference>
<proteinExistence type="predicted"/>
<comment type="caution">
    <text evidence="2">The sequence shown here is derived from an EMBL/GenBank/DDBJ whole genome shotgun (WGS) entry which is preliminary data.</text>
</comment>
<feature type="domain" description="YlxR" evidence="1">
    <location>
        <begin position="16"/>
        <end position="88"/>
    </location>
</feature>
<dbReference type="InterPro" id="IPR037465">
    <property type="entry name" value="YlxR"/>
</dbReference>
<protein>
    <recommendedName>
        <fullName evidence="1">YlxR domain-containing protein</fullName>
    </recommendedName>
</protein>
<dbReference type="EMBL" id="BARS01029082">
    <property type="protein sequence ID" value="GAG00826.1"/>
    <property type="molecule type" value="Genomic_DNA"/>
</dbReference>
<gene>
    <name evidence="2" type="ORF">S01H1_45502</name>
</gene>
<dbReference type="NCBIfam" id="NF047356">
    <property type="entry name" value="RNA_bind_RnpM"/>
    <property type="match status" value="1"/>
</dbReference>